<gene>
    <name evidence="1" type="ORF">BO66DRAFT_394680</name>
</gene>
<keyword evidence="2" id="KW-1185">Reference proteome</keyword>
<protein>
    <submittedName>
        <fullName evidence="1">ClpP/crotonase</fullName>
    </submittedName>
</protein>
<dbReference type="Proteomes" id="UP000249661">
    <property type="component" value="Unassembled WGS sequence"/>
</dbReference>
<sequence>MDNAPKFNTPPPTTSIFLLSFPVPKVLLVTINREQQRNSVPAVGHSGGLQIWHWFDDEPSLRVGIVTGKGTKAFCAGADLLEHRDPPSHFNFAAPVPEDGFMGLSLRRGKKPVIAAVNGMALGGGFEACLNCDLVISSPEAEYALSEVRIGAFAAGGGLAQIVRACGLQIGSELALTGRRMSAQEAKSLRLVNIIAKSPETVVDEAITLATQIVNVSPDSVVVSRFGLNEAMEVDTIERLTRRTTKQYGRVLMRGENYRIGVEAFANKKKPKWVDSKL</sequence>
<name>A0ACD1GYA7_9EURO</name>
<reference evidence="1" key="1">
    <citation type="submission" date="2018-02" db="EMBL/GenBank/DDBJ databases">
        <title>The genomes of Aspergillus section Nigri reveals drivers in fungal speciation.</title>
        <authorList>
            <consortium name="DOE Joint Genome Institute"/>
            <person name="Vesth T.C."/>
            <person name="Nybo J."/>
            <person name="Theobald S."/>
            <person name="Brandl J."/>
            <person name="Frisvad J.C."/>
            <person name="Nielsen K.F."/>
            <person name="Lyhne E.K."/>
            <person name="Kogle M.E."/>
            <person name="Kuo A."/>
            <person name="Riley R."/>
            <person name="Clum A."/>
            <person name="Nolan M."/>
            <person name="Lipzen A."/>
            <person name="Salamov A."/>
            <person name="Henrissat B."/>
            <person name="Wiebenga A."/>
            <person name="De vries R.P."/>
            <person name="Grigoriev I.V."/>
            <person name="Mortensen U.H."/>
            <person name="Andersen M.R."/>
            <person name="Baker S.E."/>
        </authorList>
    </citation>
    <scope>NUCLEOTIDE SEQUENCE</scope>
    <source>
        <strain evidence="1">CBS 121060</strain>
    </source>
</reference>
<evidence type="ECO:0000313" key="1">
    <source>
        <dbReference type="EMBL" id="RAH66325.1"/>
    </source>
</evidence>
<evidence type="ECO:0000313" key="2">
    <source>
        <dbReference type="Proteomes" id="UP000249661"/>
    </source>
</evidence>
<proteinExistence type="predicted"/>
<organism evidence="1 2">
    <name type="scientific">Aspergillus aculeatinus CBS 121060</name>
    <dbReference type="NCBI Taxonomy" id="1448322"/>
    <lineage>
        <taxon>Eukaryota</taxon>
        <taxon>Fungi</taxon>
        <taxon>Dikarya</taxon>
        <taxon>Ascomycota</taxon>
        <taxon>Pezizomycotina</taxon>
        <taxon>Eurotiomycetes</taxon>
        <taxon>Eurotiomycetidae</taxon>
        <taxon>Eurotiales</taxon>
        <taxon>Aspergillaceae</taxon>
        <taxon>Aspergillus</taxon>
        <taxon>Aspergillus subgen. Circumdati</taxon>
    </lineage>
</organism>
<dbReference type="EMBL" id="KZ824983">
    <property type="protein sequence ID" value="RAH66325.1"/>
    <property type="molecule type" value="Genomic_DNA"/>
</dbReference>
<accession>A0ACD1GYA7</accession>